<sequence length="424" mass="47049">MAQKQKELGQKVQNYKKAKNESLSLAKQTPSTSSSCERNSTKDGTSDRTPQCPDVAKGMESTLVMESSFLDQEHNQNPNVSLNEGNGAIVSHNVVGSHNEVSKKGEYTTDNISDFQFSSAVDQATLPSEPICFIKTKPSQLKETDCESVGPGRNTPPAAVPVTCELNISETTNISVSSVNQQTALVCMNETFQQHSRVNETYQTQKITNLESIHSCLSTSQKNISDNRTSLNAGLGLPGVVSRVSSPSRNSQDGSNCSAKQDSENQFSFKPKRRKKTQLLDLIEQGKIKPGDDVLEFTLQDFNHKASLLGNGKVKAGNNTVYQSPVQWIKALLGNDISVSCKYVWNKVTYCGTLLSKIVAEVHIPNESLQQEKPVEPPHQPTLSKELRFLQFNELVLIEDEEFLPQHEMDQYWNLYIHCENFGF</sequence>
<evidence type="ECO:0000313" key="2">
    <source>
        <dbReference type="Proteomes" id="UP000827872"/>
    </source>
</evidence>
<accession>A0ACB8EQT6</accession>
<evidence type="ECO:0000313" key="1">
    <source>
        <dbReference type="EMBL" id="KAH7994723.1"/>
    </source>
</evidence>
<name>A0ACB8EQT6_9SAUR</name>
<protein>
    <submittedName>
        <fullName evidence="1">Uncharacterized protein</fullName>
    </submittedName>
</protein>
<reference evidence="1" key="1">
    <citation type="submission" date="2021-08" db="EMBL/GenBank/DDBJ databases">
        <title>The first chromosome-level gecko genome reveals the dynamic sex chromosomes of Neotropical dwarf geckos (Sphaerodactylidae: Sphaerodactylus).</title>
        <authorList>
            <person name="Pinto B.J."/>
            <person name="Keating S.E."/>
            <person name="Gamble T."/>
        </authorList>
    </citation>
    <scope>NUCLEOTIDE SEQUENCE</scope>
    <source>
        <strain evidence="1">TG3544</strain>
    </source>
</reference>
<comment type="caution">
    <text evidence="1">The sequence shown here is derived from an EMBL/GenBank/DDBJ whole genome shotgun (WGS) entry which is preliminary data.</text>
</comment>
<organism evidence="1 2">
    <name type="scientific">Sphaerodactylus townsendi</name>
    <dbReference type="NCBI Taxonomy" id="933632"/>
    <lineage>
        <taxon>Eukaryota</taxon>
        <taxon>Metazoa</taxon>
        <taxon>Chordata</taxon>
        <taxon>Craniata</taxon>
        <taxon>Vertebrata</taxon>
        <taxon>Euteleostomi</taxon>
        <taxon>Lepidosauria</taxon>
        <taxon>Squamata</taxon>
        <taxon>Bifurcata</taxon>
        <taxon>Gekkota</taxon>
        <taxon>Sphaerodactylidae</taxon>
        <taxon>Sphaerodactylus</taxon>
    </lineage>
</organism>
<proteinExistence type="predicted"/>
<keyword evidence="2" id="KW-1185">Reference proteome</keyword>
<gene>
    <name evidence="1" type="ORF">K3G42_014485</name>
</gene>
<dbReference type="EMBL" id="CM037620">
    <property type="protein sequence ID" value="KAH7994723.1"/>
    <property type="molecule type" value="Genomic_DNA"/>
</dbReference>
<dbReference type="Proteomes" id="UP000827872">
    <property type="component" value="Linkage Group LG07"/>
</dbReference>